<reference evidence="6" key="1">
    <citation type="submission" date="2017-05" db="UniProtKB">
        <authorList>
            <consortium name="EnsemblMetazoa"/>
        </authorList>
    </citation>
    <scope>IDENTIFICATION</scope>
</reference>
<dbReference type="AlphaFoldDB" id="A0A1X7SJB0"/>
<accession>A0A1X7SJB0</accession>
<feature type="transmembrane region" description="Helical" evidence="5">
    <location>
        <begin position="186"/>
        <end position="211"/>
    </location>
</feature>
<feature type="transmembrane region" description="Helical" evidence="5">
    <location>
        <begin position="6"/>
        <end position="30"/>
    </location>
</feature>
<evidence type="ECO:0000256" key="2">
    <source>
        <dbReference type="ARBA" id="ARBA00022692"/>
    </source>
</evidence>
<evidence type="ECO:0000256" key="1">
    <source>
        <dbReference type="ARBA" id="ARBA00004141"/>
    </source>
</evidence>
<dbReference type="EnsemblMetazoa" id="Aqu2.1.02201_001">
    <property type="protein sequence ID" value="Aqu2.1.02201_001"/>
    <property type="gene ID" value="Aqu2.1.02201"/>
</dbReference>
<evidence type="ECO:0000256" key="4">
    <source>
        <dbReference type="ARBA" id="ARBA00023136"/>
    </source>
</evidence>
<dbReference type="GO" id="GO:0005886">
    <property type="term" value="C:plasma membrane"/>
    <property type="evidence" value="ECO:0007669"/>
    <property type="project" value="TreeGrafter"/>
</dbReference>
<proteinExistence type="predicted"/>
<dbReference type="GO" id="GO:0007189">
    <property type="term" value="P:adenylate cyclase-activating G protein-coupled receptor signaling pathway"/>
    <property type="evidence" value="ECO:0007669"/>
    <property type="project" value="TreeGrafter"/>
</dbReference>
<organism evidence="6">
    <name type="scientific">Amphimedon queenslandica</name>
    <name type="common">Sponge</name>
    <dbReference type="NCBI Taxonomy" id="400682"/>
    <lineage>
        <taxon>Eukaryota</taxon>
        <taxon>Metazoa</taxon>
        <taxon>Porifera</taxon>
        <taxon>Demospongiae</taxon>
        <taxon>Heteroscleromorpha</taxon>
        <taxon>Haplosclerida</taxon>
        <taxon>Niphatidae</taxon>
        <taxon>Amphimedon</taxon>
    </lineage>
</organism>
<feature type="transmembrane region" description="Helical" evidence="5">
    <location>
        <begin position="147"/>
        <end position="166"/>
    </location>
</feature>
<dbReference type="PANTHER" id="PTHR23112">
    <property type="entry name" value="G PROTEIN-COUPLED RECEPTOR 157-RELATED"/>
    <property type="match status" value="1"/>
</dbReference>
<dbReference type="STRING" id="400682.A0A1X7SJB0"/>
<dbReference type="InParanoid" id="A0A1X7SJB0"/>
<dbReference type="PANTHER" id="PTHR23112:SF0">
    <property type="entry name" value="TRANSMEMBRANE PROTEIN 116"/>
    <property type="match status" value="1"/>
</dbReference>
<evidence type="ECO:0000256" key="5">
    <source>
        <dbReference type="SAM" id="Phobius"/>
    </source>
</evidence>
<evidence type="ECO:0000256" key="3">
    <source>
        <dbReference type="ARBA" id="ARBA00022989"/>
    </source>
</evidence>
<keyword evidence="2 5" id="KW-0812">Transmembrane</keyword>
<feature type="transmembrane region" description="Helical" evidence="5">
    <location>
        <begin position="42"/>
        <end position="61"/>
    </location>
</feature>
<keyword evidence="3 5" id="KW-1133">Transmembrane helix</keyword>
<feature type="transmembrane region" description="Helical" evidence="5">
    <location>
        <begin position="98"/>
        <end position="123"/>
    </location>
</feature>
<dbReference type="GO" id="GO:0004930">
    <property type="term" value="F:G protein-coupled receptor activity"/>
    <property type="evidence" value="ECO:0007669"/>
    <property type="project" value="TreeGrafter"/>
</dbReference>
<sequence length="248" mass="28634">MLEYTMWIKLMFTFCLTFHLFFYSTCNRYYSERFESRIEKIYVVLSMLGPLLFTWIPFVSINSSGIIYGLAGAWCWIQNWQDNNATQKLYEGEIEQYVLLYIPALICLLLSAVAVVMTVIAIIRRAYKCCGYKDNCSKREQIERQNFLKVMLPLVSYPILSFVFYIPAFINRVIGSASKHPNTISFMWSAISLPLVGLLAGVSLIIHIIILKFPKTQGYEEILDSIDKGERKRLVHSGKKQGYKITSP</sequence>
<dbReference type="Gene3D" id="1.20.1070.10">
    <property type="entry name" value="Rhodopsin 7-helix transmembrane proteins"/>
    <property type="match status" value="1"/>
</dbReference>
<comment type="subcellular location">
    <subcellularLocation>
        <location evidence="1">Membrane</location>
        <topology evidence="1">Multi-pass membrane protein</topology>
    </subcellularLocation>
</comment>
<evidence type="ECO:0000313" key="6">
    <source>
        <dbReference type="EnsemblMetazoa" id="Aqu2.1.02201_001"/>
    </source>
</evidence>
<name>A0A1X7SJB0_AMPQE</name>
<evidence type="ECO:0008006" key="7">
    <source>
        <dbReference type="Google" id="ProtNLM"/>
    </source>
</evidence>
<protein>
    <recommendedName>
        <fullName evidence="7">G-protein coupled receptors family 2 profile 2 domain-containing protein</fullName>
    </recommendedName>
</protein>
<keyword evidence="4 5" id="KW-0472">Membrane</keyword>